<dbReference type="RefSeq" id="WP_147649063.1">
    <property type="nucleotide sequence ID" value="NZ_CP042806.1"/>
</dbReference>
<dbReference type="AlphaFoldDB" id="A0A5B9EC69"/>
<dbReference type="OrthoDB" id="117742at2"/>
<evidence type="ECO:0000256" key="1">
    <source>
        <dbReference type="SAM" id="SignalP"/>
    </source>
</evidence>
<protein>
    <recommendedName>
        <fullName evidence="4">MucB/RseB N-terminal domain-containing protein</fullName>
    </recommendedName>
</protein>
<dbReference type="EMBL" id="CP042806">
    <property type="protein sequence ID" value="QEE29793.1"/>
    <property type="molecule type" value="Genomic_DNA"/>
</dbReference>
<keyword evidence="3" id="KW-1185">Reference proteome</keyword>
<organism evidence="2 3">
    <name type="scientific">Terriglobus albidus</name>
    <dbReference type="NCBI Taxonomy" id="1592106"/>
    <lineage>
        <taxon>Bacteria</taxon>
        <taxon>Pseudomonadati</taxon>
        <taxon>Acidobacteriota</taxon>
        <taxon>Terriglobia</taxon>
        <taxon>Terriglobales</taxon>
        <taxon>Acidobacteriaceae</taxon>
        <taxon>Terriglobus</taxon>
    </lineage>
</organism>
<keyword evidence="1" id="KW-0732">Signal</keyword>
<evidence type="ECO:0008006" key="4">
    <source>
        <dbReference type="Google" id="ProtNLM"/>
    </source>
</evidence>
<dbReference type="KEGG" id="talb:FTW19_18470"/>
<sequence>MRALLFTLLTAITLPASAQTADLSQSPRDWVVATVKTELPVVTRDNLYLRYLSRRVDERGDVVRDTIEAKEGAVARLVSKEGRALTKEENEAECARLNATLEDPSGFLKHHKRDRSNISLTAELIKLMPDAMLWTYVPGQPQLAGRSPQQVVLDFHPNPAFHPSGMAQGALGSLEGRIWIDAQSHHMMRMEGHIFRDANLGWGLIAKIYAGGNLELDQRDFGNGLWTYSRLTMDITVREVLVHTVKVKSLFEATNVTPMPAALSWQDAIKVLLTAPLRP</sequence>
<gene>
    <name evidence="2" type="ORF">FTW19_18470</name>
</gene>
<evidence type="ECO:0000313" key="3">
    <source>
        <dbReference type="Proteomes" id="UP000321820"/>
    </source>
</evidence>
<reference evidence="2 3" key="1">
    <citation type="submission" date="2019-08" db="EMBL/GenBank/DDBJ databases">
        <title>Complete genome sequence of Terriglobus albidus strain ORNL.</title>
        <authorList>
            <person name="Podar M."/>
        </authorList>
    </citation>
    <scope>NUCLEOTIDE SEQUENCE [LARGE SCALE GENOMIC DNA]</scope>
    <source>
        <strain evidence="2 3">ORNL</strain>
    </source>
</reference>
<name>A0A5B9EC69_9BACT</name>
<evidence type="ECO:0000313" key="2">
    <source>
        <dbReference type="EMBL" id="QEE29793.1"/>
    </source>
</evidence>
<dbReference type="Proteomes" id="UP000321820">
    <property type="component" value="Chromosome"/>
</dbReference>
<accession>A0A5B9EC69</accession>
<feature type="signal peptide" evidence="1">
    <location>
        <begin position="1"/>
        <end position="18"/>
    </location>
</feature>
<feature type="chain" id="PRO_5022779435" description="MucB/RseB N-terminal domain-containing protein" evidence="1">
    <location>
        <begin position="19"/>
        <end position="279"/>
    </location>
</feature>
<proteinExistence type="predicted"/>